<dbReference type="EMBL" id="JABEQY010000046">
    <property type="protein sequence ID" value="NNH67754.1"/>
    <property type="molecule type" value="Genomic_DNA"/>
</dbReference>
<keyword evidence="4" id="KW-0460">Magnesium</keyword>
<comment type="cofactor">
    <cofactor evidence="1">
        <name>Mg(2+)</name>
        <dbReference type="ChEBI" id="CHEBI:18420"/>
    </cofactor>
</comment>
<sequence length="286" mass="32082">MNENYAKKRVVIHEDDVGMNHGANEAYVKLSRLGTCSSGSVMVPCPWFPEAAELAHRDGSLDLGVHLTLTSEQKPYRWRPLTAPPRSAGLTDEFGYFWPDVPTARKAHPEAVEAELRAQLDIAKAAGFDITHVDAHMGTAQMPEFTAIYRQVAKDYNVPAMLIKDLSRYNPATYAGNIDVARYDAEIAKAGEAGELLFDAVLETPWSRSTNAETAYHELFKAIPQGLTFLSMHFSTPGDFEAINPPDAHHRTEEYELFMTPKVKEWITEFDLEIVGMRQLRDELRA</sequence>
<proteinExistence type="predicted"/>
<evidence type="ECO:0000256" key="2">
    <source>
        <dbReference type="ARBA" id="ARBA00022723"/>
    </source>
</evidence>
<evidence type="ECO:0000313" key="6">
    <source>
        <dbReference type="EMBL" id="NNH67754.1"/>
    </source>
</evidence>
<dbReference type="GO" id="GO:0016787">
    <property type="term" value="F:hydrolase activity"/>
    <property type="evidence" value="ECO:0007669"/>
    <property type="project" value="UniProtKB-KW"/>
</dbReference>
<dbReference type="InterPro" id="IPR006879">
    <property type="entry name" value="YdjC-like"/>
</dbReference>
<dbReference type="GO" id="GO:0005975">
    <property type="term" value="P:carbohydrate metabolic process"/>
    <property type="evidence" value="ECO:0007669"/>
    <property type="project" value="InterPro"/>
</dbReference>
<dbReference type="Pfam" id="PF04794">
    <property type="entry name" value="YdjC"/>
    <property type="match status" value="1"/>
</dbReference>
<dbReference type="PANTHER" id="PTHR31609:SF1">
    <property type="entry name" value="CARBOHYDRATE DEACETYLASE"/>
    <property type="match status" value="1"/>
</dbReference>
<comment type="caution">
    <text evidence="6">The sequence shown here is derived from an EMBL/GenBank/DDBJ whole genome shotgun (WGS) entry which is preliminary data.</text>
</comment>
<accession>A0A7Y2RB60</accession>
<dbReference type="GO" id="GO:0019213">
    <property type="term" value="F:deacetylase activity"/>
    <property type="evidence" value="ECO:0007669"/>
    <property type="project" value="TreeGrafter"/>
</dbReference>
<dbReference type="Proteomes" id="UP000530654">
    <property type="component" value="Unassembled WGS sequence"/>
</dbReference>
<dbReference type="SUPFAM" id="SSF88713">
    <property type="entry name" value="Glycoside hydrolase/deacetylase"/>
    <property type="match status" value="1"/>
</dbReference>
<dbReference type="PANTHER" id="PTHR31609">
    <property type="entry name" value="YDJC DEACETYLASE FAMILY MEMBER"/>
    <property type="match status" value="1"/>
</dbReference>
<dbReference type="AlphaFoldDB" id="A0A7Y2RB60"/>
<keyword evidence="5" id="KW-0119">Carbohydrate metabolism</keyword>
<dbReference type="InterPro" id="IPR011330">
    <property type="entry name" value="Glyco_hydro/deAcase_b/a-brl"/>
</dbReference>
<reference evidence="6 7" key="1">
    <citation type="submission" date="2020-04" db="EMBL/GenBank/DDBJ databases">
        <title>Rhizobium bacterial biofertilizers improve the content of phenolic compounds of Lactuca sativa L. under non-saline and saline-stress conditions.</title>
        <authorList>
            <person name="Ayuso-Calles M."/>
            <person name="Garcia-Estevez I."/>
            <person name="Jimenez-Gomez A."/>
            <person name="Flores-Felix J.D."/>
            <person name="Escribano-Bailon M."/>
            <person name="Rivas R."/>
        </authorList>
    </citation>
    <scope>NUCLEOTIDE SEQUENCE [LARGE SCALE GENOMIC DNA]</scope>
    <source>
        <strain evidence="6 7">GPTR02</strain>
    </source>
</reference>
<protein>
    <submittedName>
        <fullName evidence="6">ChbG/HpnK family deacetylase</fullName>
    </submittedName>
</protein>
<evidence type="ECO:0000256" key="3">
    <source>
        <dbReference type="ARBA" id="ARBA00022801"/>
    </source>
</evidence>
<evidence type="ECO:0000256" key="1">
    <source>
        <dbReference type="ARBA" id="ARBA00001946"/>
    </source>
</evidence>
<evidence type="ECO:0000313" key="7">
    <source>
        <dbReference type="Proteomes" id="UP000530654"/>
    </source>
</evidence>
<name>A0A7Y2RB60_9HYPH</name>
<dbReference type="RefSeq" id="WP_170282818.1">
    <property type="nucleotide sequence ID" value="NZ_JABEQY010000046.1"/>
</dbReference>
<keyword evidence="2" id="KW-0479">Metal-binding</keyword>
<evidence type="ECO:0000256" key="5">
    <source>
        <dbReference type="ARBA" id="ARBA00023277"/>
    </source>
</evidence>
<dbReference type="Gene3D" id="3.20.20.370">
    <property type="entry name" value="Glycoside hydrolase/deacetylase"/>
    <property type="match status" value="1"/>
</dbReference>
<keyword evidence="3" id="KW-0378">Hydrolase</keyword>
<dbReference type="CDD" id="cd10802">
    <property type="entry name" value="YdjC_TTHB029_like"/>
    <property type="match status" value="1"/>
</dbReference>
<dbReference type="GO" id="GO:0046872">
    <property type="term" value="F:metal ion binding"/>
    <property type="evidence" value="ECO:0007669"/>
    <property type="project" value="UniProtKB-KW"/>
</dbReference>
<gene>
    <name evidence="6" type="ORF">HLI17_31635</name>
</gene>
<evidence type="ECO:0000256" key="4">
    <source>
        <dbReference type="ARBA" id="ARBA00022842"/>
    </source>
</evidence>
<organism evidence="6 7">
    <name type="scientific">Rhizobium laguerreae</name>
    <dbReference type="NCBI Taxonomy" id="1076926"/>
    <lineage>
        <taxon>Bacteria</taxon>
        <taxon>Pseudomonadati</taxon>
        <taxon>Pseudomonadota</taxon>
        <taxon>Alphaproteobacteria</taxon>
        <taxon>Hyphomicrobiales</taxon>
        <taxon>Rhizobiaceae</taxon>
        <taxon>Rhizobium/Agrobacterium group</taxon>
        <taxon>Rhizobium</taxon>
    </lineage>
</organism>